<proteinExistence type="predicted"/>
<reference evidence="1" key="1">
    <citation type="submission" date="2018-05" db="EMBL/GenBank/DDBJ databases">
        <authorList>
            <person name="Lanie J.A."/>
            <person name="Ng W.-L."/>
            <person name="Kazmierczak K.M."/>
            <person name="Andrzejewski T.M."/>
            <person name="Davidsen T.M."/>
            <person name="Wayne K.J."/>
            <person name="Tettelin H."/>
            <person name="Glass J.I."/>
            <person name="Rusch D."/>
            <person name="Podicherti R."/>
            <person name="Tsui H.-C.T."/>
            <person name="Winkler M.E."/>
        </authorList>
    </citation>
    <scope>NUCLEOTIDE SEQUENCE</scope>
</reference>
<dbReference type="EMBL" id="UINC01198512">
    <property type="protein sequence ID" value="SVE16497.1"/>
    <property type="molecule type" value="Genomic_DNA"/>
</dbReference>
<organism evidence="1">
    <name type="scientific">marine metagenome</name>
    <dbReference type="NCBI Taxonomy" id="408172"/>
    <lineage>
        <taxon>unclassified sequences</taxon>
        <taxon>metagenomes</taxon>
        <taxon>ecological metagenomes</taxon>
    </lineage>
</organism>
<evidence type="ECO:0000313" key="1">
    <source>
        <dbReference type="EMBL" id="SVE16497.1"/>
    </source>
</evidence>
<sequence length="46" mass="5441">MQNKPDDIQWFLDLLAISKEVEEQDPSPLLEWLELKRQNPSFSAKL</sequence>
<name>A0A383B8P3_9ZZZZ</name>
<gene>
    <name evidence="1" type="ORF">METZ01_LOCUS469351</name>
</gene>
<accession>A0A383B8P3</accession>
<protein>
    <submittedName>
        <fullName evidence="1">Uncharacterized protein</fullName>
    </submittedName>
</protein>
<feature type="non-terminal residue" evidence="1">
    <location>
        <position position="46"/>
    </location>
</feature>
<dbReference type="AlphaFoldDB" id="A0A383B8P3"/>